<dbReference type="PANTHER" id="PTHR11639:SF134">
    <property type="entry name" value="PROTEIN S100-A1-RELATED"/>
    <property type="match status" value="1"/>
</dbReference>
<dbReference type="Gene3D" id="1.10.238.10">
    <property type="entry name" value="EF-hand"/>
    <property type="match status" value="2"/>
</dbReference>
<dbReference type="GeneID" id="108715114"/>
<dbReference type="InterPro" id="IPR002048">
    <property type="entry name" value="EF_hand_dom"/>
</dbReference>
<keyword evidence="5" id="KW-1185">Reference proteome</keyword>
<dbReference type="PANTHER" id="PTHR11639">
    <property type="entry name" value="S100 CALCIUM-BINDING PROTEIN"/>
    <property type="match status" value="1"/>
</dbReference>
<dbReference type="GO" id="GO:0048306">
    <property type="term" value="F:calcium-dependent protein binding"/>
    <property type="evidence" value="ECO:0000318"/>
    <property type="project" value="GO_Central"/>
</dbReference>
<dbReference type="KEGG" id="xla:108715114"/>
<dbReference type="OrthoDB" id="9903855at2759"/>
<dbReference type="GO" id="GO:0046914">
    <property type="term" value="F:transition metal ion binding"/>
    <property type="evidence" value="ECO:0007669"/>
    <property type="project" value="InterPro"/>
</dbReference>
<dbReference type="SMART" id="SM00054">
    <property type="entry name" value="EFh"/>
    <property type="match status" value="2"/>
</dbReference>
<evidence type="ECO:0000256" key="3">
    <source>
        <dbReference type="ARBA" id="ARBA00022837"/>
    </source>
</evidence>
<dbReference type="CDD" id="cd00213">
    <property type="entry name" value="S-100"/>
    <property type="match status" value="1"/>
</dbReference>
<name>A0A1L8GI26_XENLA</name>
<dbReference type="SMART" id="SM01394">
    <property type="entry name" value="S_100"/>
    <property type="match status" value="1"/>
</dbReference>
<comment type="similarity">
    <text evidence="1">Belongs to the S-100 family.</text>
</comment>
<feature type="domain" description="EF-hand" evidence="4">
    <location>
        <begin position="1"/>
        <end position="27"/>
    </location>
</feature>
<reference evidence="6" key="1">
    <citation type="submission" date="2025-08" db="UniProtKB">
        <authorList>
            <consortium name="RefSeq"/>
        </authorList>
    </citation>
    <scope>IDENTIFICATION</scope>
    <source>
        <strain evidence="6">J_2021</strain>
        <tissue evidence="6">Erythrocytes</tissue>
    </source>
</reference>
<dbReference type="InterPro" id="IPR018247">
    <property type="entry name" value="EF_Hand_1_Ca_BS"/>
</dbReference>
<evidence type="ECO:0000256" key="1">
    <source>
        <dbReference type="ARBA" id="ARBA00007323"/>
    </source>
</evidence>
<dbReference type="PaxDb" id="8355-A0A1L8GI26"/>
<evidence type="ECO:0000313" key="6">
    <source>
        <dbReference type="RefSeq" id="XP_018115431.2"/>
    </source>
</evidence>
<dbReference type="InterPro" id="IPR011992">
    <property type="entry name" value="EF-hand-dom_pair"/>
</dbReference>
<dbReference type="GO" id="GO:0005509">
    <property type="term" value="F:calcium ion binding"/>
    <property type="evidence" value="ECO:0000318"/>
    <property type="project" value="GO_Central"/>
</dbReference>
<dbReference type="Proteomes" id="UP000186698">
    <property type="component" value="Chromosome 4S"/>
</dbReference>
<keyword evidence="2" id="KW-0479">Metal-binding</keyword>
<feature type="domain" description="EF-hand" evidence="4">
    <location>
        <begin position="96"/>
        <end position="131"/>
    </location>
</feature>
<accession>A0A1L8GI26</accession>
<dbReference type="InterPro" id="IPR034325">
    <property type="entry name" value="S-100_dom"/>
</dbReference>
<dbReference type="RefSeq" id="XP_018115431.2">
    <property type="nucleotide sequence ID" value="XM_018259942.2"/>
</dbReference>
<dbReference type="InterPro" id="IPR013787">
    <property type="entry name" value="S100_Ca-bd_sub"/>
</dbReference>
<proteinExistence type="inferred from homology"/>
<dbReference type="PROSITE" id="PS50222">
    <property type="entry name" value="EF_HAND_2"/>
    <property type="match status" value="2"/>
</dbReference>
<organism evidence="5 6">
    <name type="scientific">Xenopus laevis</name>
    <name type="common">African clawed frog</name>
    <dbReference type="NCBI Taxonomy" id="8355"/>
    <lineage>
        <taxon>Eukaryota</taxon>
        <taxon>Metazoa</taxon>
        <taxon>Chordata</taxon>
        <taxon>Craniata</taxon>
        <taxon>Vertebrata</taxon>
        <taxon>Euteleostomi</taxon>
        <taxon>Amphibia</taxon>
        <taxon>Batrachia</taxon>
        <taxon>Anura</taxon>
        <taxon>Pipoidea</taxon>
        <taxon>Pipidae</taxon>
        <taxon>Xenopodinae</taxon>
        <taxon>Xenopus</taxon>
        <taxon>Xenopus</taxon>
    </lineage>
</organism>
<evidence type="ECO:0000313" key="5">
    <source>
        <dbReference type="Proteomes" id="UP000186698"/>
    </source>
</evidence>
<gene>
    <name evidence="6" type="primary">LOC108715114</name>
</gene>
<dbReference type="SUPFAM" id="SSF47473">
    <property type="entry name" value="EF-hand"/>
    <property type="match status" value="2"/>
</dbReference>
<dbReference type="Pfam" id="PF01023">
    <property type="entry name" value="S_100"/>
    <property type="match status" value="1"/>
</dbReference>
<dbReference type="AlphaFoldDB" id="A0A1L8GI26"/>
<dbReference type="PROSITE" id="PS00018">
    <property type="entry name" value="EF_HAND_1"/>
    <property type="match status" value="1"/>
</dbReference>
<protein>
    <submittedName>
        <fullName evidence="6">Protein S100-A1</fullName>
    </submittedName>
</protein>
<evidence type="ECO:0000256" key="2">
    <source>
        <dbReference type="ARBA" id="ARBA00022723"/>
    </source>
</evidence>
<evidence type="ECO:0000259" key="4">
    <source>
        <dbReference type="PROSITE" id="PS50222"/>
    </source>
</evidence>
<keyword evidence="3" id="KW-0106">Calcium</keyword>
<dbReference type="STRING" id="8355.A0A1L8GI26"/>
<sequence length="150" mass="17237">MTLLDLDGDGEVDFLEFIEFIAEITTELQEMYLHNIVQYNRVPKFSAHTQSEKAIVTLIKVFYKYAGKGGDPLGLETRELRQLLRKEMPTLNPCLESNNQFKEMLLSLDRKQKGEVDFKEFMGLVANFAVVVQTTFANNDCDDDDDDDDE</sequence>